<gene>
    <name evidence="8" type="ordered locus">Sthe_2422</name>
</gene>
<feature type="transmembrane region" description="Helical" evidence="6">
    <location>
        <begin position="96"/>
        <end position="116"/>
    </location>
</feature>
<dbReference type="KEGG" id="sti:Sthe_2422"/>
<evidence type="ECO:0000313" key="9">
    <source>
        <dbReference type="Proteomes" id="UP000002027"/>
    </source>
</evidence>
<dbReference type="Proteomes" id="UP000002027">
    <property type="component" value="Chromosome 1"/>
</dbReference>
<organism evidence="8 9">
    <name type="scientific">Sphaerobacter thermophilus (strain ATCC 49802 / DSM 20745 / KCCM 41009 / NCIMB 13125 / S 6022)</name>
    <dbReference type="NCBI Taxonomy" id="479434"/>
    <lineage>
        <taxon>Bacteria</taxon>
        <taxon>Pseudomonadati</taxon>
        <taxon>Thermomicrobiota</taxon>
        <taxon>Thermomicrobia</taxon>
        <taxon>Sphaerobacterales</taxon>
        <taxon>Sphaerobacterineae</taxon>
        <taxon>Sphaerobacteraceae</taxon>
        <taxon>Sphaerobacter</taxon>
    </lineage>
</organism>
<evidence type="ECO:0000256" key="2">
    <source>
        <dbReference type="ARBA" id="ARBA00007362"/>
    </source>
</evidence>
<evidence type="ECO:0000256" key="1">
    <source>
        <dbReference type="ARBA" id="ARBA00004141"/>
    </source>
</evidence>
<dbReference type="OrthoDB" id="9808556at2"/>
<feature type="transmembrane region" description="Helical" evidence="6">
    <location>
        <begin position="69"/>
        <end position="90"/>
    </location>
</feature>
<proteinExistence type="inferred from homology"/>
<sequence length="306" mass="31592">MERRGQAIGIGLVVLSAIGYAGTPTLAALAYEAGINVPTTLTLRFGAAALLAWPFLLLRREAGLPRSHLGGLALAGALFVANTSTFFLAIRYAPASTVAAIFYSYPAIVTLLAVLWLGERLTLVRAIALALAMIGCLLTLGFDFEGADGRGMLLAFASACFYAGHIVVSSRVVRGLSVVRASTWIMSGMALMFAAFALLSGSLDLSFQPRGWLVLATMVVASTVVAVLAFLAGVMRLGPARASIIATLEPVMAVALAAVVLREDIGLMRALGGLAILTAVVLLRLPVADAPARPALDATGDGGHGS</sequence>
<reference evidence="9" key="1">
    <citation type="submission" date="2009-11" db="EMBL/GenBank/DDBJ databases">
        <title>The complete chromosome 1 of Sphaerobacter thermophilus DSM 20745.</title>
        <authorList>
            <person name="Lucas S."/>
            <person name="Copeland A."/>
            <person name="Lapidus A."/>
            <person name="Glavina del Rio T."/>
            <person name="Dalin E."/>
            <person name="Tice H."/>
            <person name="Bruce D."/>
            <person name="Goodwin L."/>
            <person name="Pitluck S."/>
            <person name="Kyrpides N."/>
            <person name="Mavromatis K."/>
            <person name="Ivanova N."/>
            <person name="Mikhailova N."/>
            <person name="LaButti K.M."/>
            <person name="Clum A."/>
            <person name="Sun H.I."/>
            <person name="Brettin T."/>
            <person name="Detter J.C."/>
            <person name="Han C."/>
            <person name="Larimer F."/>
            <person name="Land M."/>
            <person name="Hauser L."/>
            <person name="Markowitz V."/>
            <person name="Cheng J.F."/>
            <person name="Hugenholtz P."/>
            <person name="Woyke T."/>
            <person name="Wu D."/>
            <person name="Steenblock K."/>
            <person name="Schneider S."/>
            <person name="Pukall R."/>
            <person name="Goeker M."/>
            <person name="Klenk H.P."/>
            <person name="Eisen J.A."/>
        </authorList>
    </citation>
    <scope>NUCLEOTIDE SEQUENCE [LARGE SCALE GENOMIC DNA]</scope>
    <source>
        <strain evidence="9">ATCC 49802 / DSM 20745 / S 6022</strain>
    </source>
</reference>
<feature type="domain" description="EamA" evidence="7">
    <location>
        <begin position="8"/>
        <end position="140"/>
    </location>
</feature>
<evidence type="ECO:0000256" key="5">
    <source>
        <dbReference type="ARBA" id="ARBA00023136"/>
    </source>
</evidence>
<evidence type="ECO:0000259" key="7">
    <source>
        <dbReference type="Pfam" id="PF00892"/>
    </source>
</evidence>
<feature type="transmembrane region" description="Helical" evidence="6">
    <location>
        <begin position="7"/>
        <end position="31"/>
    </location>
</feature>
<name>D1C7W7_SPHTD</name>
<feature type="transmembrane region" description="Helical" evidence="6">
    <location>
        <begin position="123"/>
        <end position="144"/>
    </location>
</feature>
<keyword evidence="3 6" id="KW-0812">Transmembrane</keyword>
<feature type="transmembrane region" description="Helical" evidence="6">
    <location>
        <begin position="267"/>
        <end position="285"/>
    </location>
</feature>
<dbReference type="eggNOG" id="COG0697">
    <property type="taxonomic scope" value="Bacteria"/>
</dbReference>
<dbReference type="RefSeq" id="WP_012872879.1">
    <property type="nucleotide sequence ID" value="NC_013523.1"/>
</dbReference>
<feature type="domain" description="EamA" evidence="7">
    <location>
        <begin position="150"/>
        <end position="283"/>
    </location>
</feature>
<dbReference type="PANTHER" id="PTHR32322:SF2">
    <property type="entry name" value="EAMA DOMAIN-CONTAINING PROTEIN"/>
    <property type="match status" value="1"/>
</dbReference>
<evidence type="ECO:0000256" key="3">
    <source>
        <dbReference type="ARBA" id="ARBA00022692"/>
    </source>
</evidence>
<dbReference type="GO" id="GO:0016020">
    <property type="term" value="C:membrane"/>
    <property type="evidence" value="ECO:0007669"/>
    <property type="project" value="UniProtKB-SubCell"/>
</dbReference>
<dbReference type="AlphaFoldDB" id="D1C7W7"/>
<accession>D1C7W7</accession>
<keyword evidence="9" id="KW-1185">Reference proteome</keyword>
<feature type="transmembrane region" description="Helical" evidence="6">
    <location>
        <begin position="212"/>
        <end position="235"/>
    </location>
</feature>
<comment type="similarity">
    <text evidence="2">Belongs to the EamA transporter family.</text>
</comment>
<dbReference type="SUPFAM" id="SSF103481">
    <property type="entry name" value="Multidrug resistance efflux transporter EmrE"/>
    <property type="match status" value="2"/>
</dbReference>
<dbReference type="HOGENOM" id="CLU_033863_9_3_0"/>
<dbReference type="STRING" id="479434.Sthe_2422"/>
<keyword evidence="5 6" id="KW-0472">Membrane</keyword>
<dbReference type="InterPro" id="IPR037185">
    <property type="entry name" value="EmrE-like"/>
</dbReference>
<feature type="transmembrane region" description="Helical" evidence="6">
    <location>
        <begin position="242"/>
        <end position="261"/>
    </location>
</feature>
<protein>
    <recommendedName>
        <fullName evidence="7">EamA domain-containing protein</fullName>
    </recommendedName>
</protein>
<evidence type="ECO:0000256" key="6">
    <source>
        <dbReference type="SAM" id="Phobius"/>
    </source>
</evidence>
<dbReference type="Gene3D" id="1.10.3730.20">
    <property type="match status" value="1"/>
</dbReference>
<reference evidence="8 9" key="2">
    <citation type="journal article" date="2010" name="Stand. Genomic Sci.">
        <title>Complete genome sequence of Desulfohalobium retbaense type strain (HR(100)).</title>
        <authorList>
            <person name="Spring S."/>
            <person name="Nolan M."/>
            <person name="Lapidus A."/>
            <person name="Glavina Del Rio T."/>
            <person name="Copeland A."/>
            <person name="Tice H."/>
            <person name="Cheng J.F."/>
            <person name="Lucas S."/>
            <person name="Land M."/>
            <person name="Chen F."/>
            <person name="Bruce D."/>
            <person name="Goodwin L."/>
            <person name="Pitluck S."/>
            <person name="Ivanova N."/>
            <person name="Mavromatis K."/>
            <person name="Mikhailova N."/>
            <person name="Pati A."/>
            <person name="Chen A."/>
            <person name="Palaniappan K."/>
            <person name="Hauser L."/>
            <person name="Chang Y.J."/>
            <person name="Jeffries C.D."/>
            <person name="Munk C."/>
            <person name="Kiss H."/>
            <person name="Chain P."/>
            <person name="Han C."/>
            <person name="Brettin T."/>
            <person name="Detter J.C."/>
            <person name="Schuler E."/>
            <person name="Goker M."/>
            <person name="Rohde M."/>
            <person name="Bristow J."/>
            <person name="Eisen J.A."/>
            <person name="Markowitz V."/>
            <person name="Hugenholtz P."/>
            <person name="Kyrpides N.C."/>
            <person name="Klenk H.P."/>
        </authorList>
    </citation>
    <scope>NUCLEOTIDE SEQUENCE [LARGE SCALE GENOMIC DNA]</scope>
    <source>
        <strain evidence="9">ATCC 49802 / DSM 20745 / S 6022</strain>
    </source>
</reference>
<feature type="transmembrane region" description="Helical" evidence="6">
    <location>
        <begin position="181"/>
        <end position="200"/>
    </location>
</feature>
<evidence type="ECO:0000256" key="4">
    <source>
        <dbReference type="ARBA" id="ARBA00022989"/>
    </source>
</evidence>
<dbReference type="InterPro" id="IPR000620">
    <property type="entry name" value="EamA_dom"/>
</dbReference>
<dbReference type="FunCoup" id="D1C7W7">
    <property type="interactions" value="20"/>
</dbReference>
<dbReference type="EMBL" id="CP001823">
    <property type="protein sequence ID" value="ACZ39838.1"/>
    <property type="molecule type" value="Genomic_DNA"/>
</dbReference>
<dbReference type="InParanoid" id="D1C7W7"/>
<feature type="transmembrane region" description="Helical" evidence="6">
    <location>
        <begin position="150"/>
        <end position="169"/>
    </location>
</feature>
<dbReference type="InterPro" id="IPR050638">
    <property type="entry name" value="AA-Vitamin_Transporters"/>
</dbReference>
<dbReference type="Pfam" id="PF00892">
    <property type="entry name" value="EamA"/>
    <property type="match status" value="2"/>
</dbReference>
<evidence type="ECO:0000313" key="8">
    <source>
        <dbReference type="EMBL" id="ACZ39838.1"/>
    </source>
</evidence>
<dbReference type="PANTHER" id="PTHR32322">
    <property type="entry name" value="INNER MEMBRANE TRANSPORTER"/>
    <property type="match status" value="1"/>
</dbReference>
<feature type="transmembrane region" description="Helical" evidence="6">
    <location>
        <begin position="37"/>
        <end position="57"/>
    </location>
</feature>
<keyword evidence="4 6" id="KW-1133">Transmembrane helix</keyword>
<comment type="subcellular location">
    <subcellularLocation>
        <location evidence="1">Membrane</location>
        <topology evidence="1">Multi-pass membrane protein</topology>
    </subcellularLocation>
</comment>